<reference evidence="1 2" key="1">
    <citation type="submission" date="2017-12" db="EMBL/GenBank/DDBJ databases">
        <title>Draft genome sequence of Ralstonia pickettii 52.</title>
        <authorList>
            <person name="Zheng B."/>
        </authorList>
    </citation>
    <scope>NUCLEOTIDE SEQUENCE [LARGE SCALE GENOMIC DNA]</scope>
    <source>
        <strain evidence="1 2">52</strain>
    </source>
</reference>
<protein>
    <submittedName>
        <fullName evidence="1">Uncharacterized protein</fullName>
    </submittedName>
</protein>
<evidence type="ECO:0000313" key="2">
    <source>
        <dbReference type="Proteomes" id="UP000234456"/>
    </source>
</evidence>
<gene>
    <name evidence="1" type="ORF">C0Q88_23020</name>
</gene>
<organism evidence="1 2">
    <name type="scientific">Ralstonia pickettii</name>
    <name type="common">Burkholderia pickettii</name>
    <dbReference type="NCBI Taxonomy" id="329"/>
    <lineage>
        <taxon>Bacteria</taxon>
        <taxon>Pseudomonadati</taxon>
        <taxon>Pseudomonadota</taxon>
        <taxon>Betaproteobacteria</taxon>
        <taxon>Burkholderiales</taxon>
        <taxon>Burkholderiaceae</taxon>
        <taxon>Ralstonia</taxon>
    </lineage>
</organism>
<evidence type="ECO:0000313" key="1">
    <source>
        <dbReference type="EMBL" id="PLC40238.1"/>
    </source>
</evidence>
<dbReference type="AlphaFoldDB" id="A0A2N4TKN7"/>
<accession>A0A2N4TKN7</accession>
<comment type="caution">
    <text evidence="1">The sequence shown here is derived from an EMBL/GenBank/DDBJ whole genome shotgun (WGS) entry which is preliminary data.</text>
</comment>
<name>A0A2N4TKN7_RALPI</name>
<dbReference type="Proteomes" id="UP000234456">
    <property type="component" value="Unassembled WGS sequence"/>
</dbReference>
<dbReference type="EMBL" id="PKQE01000007">
    <property type="protein sequence ID" value="PLC40238.1"/>
    <property type="molecule type" value="Genomic_DNA"/>
</dbReference>
<proteinExistence type="predicted"/>
<sequence length="69" mass="7337">MTTPVPQGAGSCAFLGTLIVNDIAFLRRQYSGAEPIRFVTCRNAIAARASSVAMFVMEPFQSNPSALSV</sequence>